<name>A0A286FIU7_9BACT</name>
<dbReference type="PANTHER" id="PTHR30203:SF23">
    <property type="entry name" value="OUTER MEMBRANE EFFLUX PROTEIN"/>
    <property type="match status" value="1"/>
</dbReference>
<protein>
    <submittedName>
        <fullName evidence="4">Outer membrane protein, cobalt-zinc-cadmium efflux system</fullName>
    </submittedName>
</protein>
<dbReference type="RefSeq" id="WP_097125899.1">
    <property type="nucleotide sequence ID" value="NZ_OCNH01000001.1"/>
</dbReference>
<dbReference type="AlphaFoldDB" id="A0A286FIU7"/>
<accession>A0A286FIU7</accession>
<keyword evidence="2" id="KW-0175">Coiled coil</keyword>
<sequence>MRLLFFFIFIFLNANPLQAQTSGGEDSLRLTLKQADSLFIKNNLLLLAERFRIDASQAQVLQASLYDNPTVTAELSTYNSEARRVLDVGRQGQKTLAIEQLLYTAGKRNKRIALVSEAAQLTQFELLDLLRGLRFDLRSRFYSIYFQQKTLVRFDQQLVTLQSTVAAYEFQYTRQNVSLRELLRLKALLFRLSNDRTAIVFQLADDQRALRTLLSVDQSIKPILPDETLAVYHIPSQPDDTLQQIALRNRPDLKGTISLTRQAELNHTLQRALAVPDVRLGANYDQAGSYIQNYVGLSLSTDIPLFNRNQGAIRAARSQISYQAQLQQQKVMQIRNEVATALQKVREVERRVQAVEQAFTTQFDQLNQGVLLSFQKGNITLLEFVDLVEAYNDSISNLNRLRADRVSAYEELNYLLGDDLFN</sequence>
<dbReference type="SUPFAM" id="SSF56954">
    <property type="entry name" value="Outer membrane efflux proteins (OEP)"/>
    <property type="match status" value="1"/>
</dbReference>
<evidence type="ECO:0000256" key="1">
    <source>
        <dbReference type="ARBA" id="ARBA00007613"/>
    </source>
</evidence>
<feature type="coiled-coil region" evidence="2">
    <location>
        <begin position="331"/>
        <end position="358"/>
    </location>
</feature>
<dbReference type="InterPro" id="IPR003423">
    <property type="entry name" value="OMP_efflux"/>
</dbReference>
<dbReference type="GO" id="GO:0015562">
    <property type="term" value="F:efflux transmembrane transporter activity"/>
    <property type="evidence" value="ECO:0007669"/>
    <property type="project" value="InterPro"/>
</dbReference>
<organism evidence="4 5">
    <name type="scientific">Spirosoma fluviale</name>
    <dbReference type="NCBI Taxonomy" id="1597977"/>
    <lineage>
        <taxon>Bacteria</taxon>
        <taxon>Pseudomonadati</taxon>
        <taxon>Bacteroidota</taxon>
        <taxon>Cytophagia</taxon>
        <taxon>Cytophagales</taxon>
        <taxon>Cytophagaceae</taxon>
        <taxon>Spirosoma</taxon>
    </lineage>
</organism>
<dbReference type="Pfam" id="PF02321">
    <property type="entry name" value="OEP"/>
    <property type="match status" value="1"/>
</dbReference>
<dbReference type="InterPro" id="IPR010131">
    <property type="entry name" value="MdtP/NodT-like"/>
</dbReference>
<reference evidence="5" key="1">
    <citation type="submission" date="2017-09" db="EMBL/GenBank/DDBJ databases">
        <authorList>
            <person name="Varghese N."/>
            <person name="Submissions S."/>
        </authorList>
    </citation>
    <scope>NUCLEOTIDE SEQUENCE [LARGE SCALE GENOMIC DNA]</scope>
    <source>
        <strain evidence="5">DSM 29961</strain>
    </source>
</reference>
<dbReference type="PANTHER" id="PTHR30203">
    <property type="entry name" value="OUTER MEMBRANE CATION EFFLUX PROTEIN"/>
    <property type="match status" value="1"/>
</dbReference>
<evidence type="ECO:0000313" key="4">
    <source>
        <dbReference type="EMBL" id="SOD83142.1"/>
    </source>
</evidence>
<dbReference type="Proteomes" id="UP000219452">
    <property type="component" value="Unassembled WGS sequence"/>
</dbReference>
<evidence type="ECO:0000313" key="5">
    <source>
        <dbReference type="Proteomes" id="UP000219452"/>
    </source>
</evidence>
<keyword evidence="3" id="KW-0732">Signal</keyword>
<evidence type="ECO:0000256" key="3">
    <source>
        <dbReference type="SAM" id="SignalP"/>
    </source>
</evidence>
<gene>
    <name evidence="4" type="ORF">SAMN06269250_2377</name>
</gene>
<proteinExistence type="inferred from homology"/>
<dbReference type="OrthoDB" id="9791261at2"/>
<comment type="similarity">
    <text evidence="1">Belongs to the outer membrane factor (OMF) (TC 1.B.17) family.</text>
</comment>
<feature type="signal peptide" evidence="3">
    <location>
        <begin position="1"/>
        <end position="19"/>
    </location>
</feature>
<evidence type="ECO:0000256" key="2">
    <source>
        <dbReference type="SAM" id="Coils"/>
    </source>
</evidence>
<feature type="chain" id="PRO_5012967756" evidence="3">
    <location>
        <begin position="20"/>
        <end position="422"/>
    </location>
</feature>
<dbReference type="Gene3D" id="1.20.1600.10">
    <property type="entry name" value="Outer membrane efflux proteins (OEP)"/>
    <property type="match status" value="1"/>
</dbReference>
<dbReference type="EMBL" id="OCNH01000001">
    <property type="protein sequence ID" value="SOD83142.1"/>
    <property type="molecule type" value="Genomic_DNA"/>
</dbReference>
<keyword evidence="5" id="KW-1185">Reference proteome</keyword>